<sequence length="88" mass="9750">MIRAFKRLFVDHPKEVGETYVEHAGVATRMGWKLARLSACAFIHAVMPGAHKTTVSTSIKRMADDMGYRAEIAREARMKDAGAFDPGL</sequence>
<dbReference type="InterPro" id="IPR045936">
    <property type="entry name" value="DUF6356"/>
</dbReference>
<keyword evidence="2" id="KW-1185">Reference proteome</keyword>
<gene>
    <name evidence="1" type="ORF">ACFPIE_13740</name>
</gene>
<proteinExistence type="predicted"/>
<evidence type="ECO:0000313" key="2">
    <source>
        <dbReference type="Proteomes" id="UP001596152"/>
    </source>
</evidence>
<dbReference type="EMBL" id="JBHSLF010000025">
    <property type="protein sequence ID" value="MFC5344982.1"/>
    <property type="molecule type" value="Genomic_DNA"/>
</dbReference>
<name>A0ABW0FTG4_9CAUL</name>
<organism evidence="1 2">
    <name type="scientific">Brevundimonas staleyi</name>
    <dbReference type="NCBI Taxonomy" id="74326"/>
    <lineage>
        <taxon>Bacteria</taxon>
        <taxon>Pseudomonadati</taxon>
        <taxon>Pseudomonadota</taxon>
        <taxon>Alphaproteobacteria</taxon>
        <taxon>Caulobacterales</taxon>
        <taxon>Caulobacteraceae</taxon>
        <taxon>Brevundimonas</taxon>
    </lineage>
</organism>
<protein>
    <submittedName>
        <fullName evidence="1">DUF6356 family protein</fullName>
    </submittedName>
</protein>
<dbReference type="Proteomes" id="UP001596152">
    <property type="component" value="Unassembled WGS sequence"/>
</dbReference>
<comment type="caution">
    <text evidence="1">The sequence shown here is derived from an EMBL/GenBank/DDBJ whole genome shotgun (WGS) entry which is preliminary data.</text>
</comment>
<reference evidence="2" key="1">
    <citation type="journal article" date="2019" name="Int. J. Syst. Evol. Microbiol.">
        <title>The Global Catalogue of Microorganisms (GCM) 10K type strain sequencing project: providing services to taxonomists for standard genome sequencing and annotation.</title>
        <authorList>
            <consortium name="The Broad Institute Genomics Platform"/>
            <consortium name="The Broad Institute Genome Sequencing Center for Infectious Disease"/>
            <person name="Wu L."/>
            <person name="Ma J."/>
        </authorList>
    </citation>
    <scope>NUCLEOTIDE SEQUENCE [LARGE SCALE GENOMIC DNA]</scope>
    <source>
        <strain evidence="2">JCM 12125</strain>
    </source>
</reference>
<dbReference type="RefSeq" id="WP_374038067.1">
    <property type="nucleotide sequence ID" value="NZ_CP169082.1"/>
</dbReference>
<evidence type="ECO:0000313" key="1">
    <source>
        <dbReference type="EMBL" id="MFC5344982.1"/>
    </source>
</evidence>
<accession>A0ABW0FTG4</accession>
<dbReference type="Pfam" id="PF19883">
    <property type="entry name" value="DUF6356"/>
    <property type="match status" value="1"/>
</dbReference>